<dbReference type="EMBL" id="HG518324">
    <property type="protein sequence ID" value="CDI11862.1"/>
    <property type="molecule type" value="Genomic_DNA"/>
</dbReference>
<accession>U4Q3G4</accession>
<dbReference type="KEGG" id="rir:BN877_p0133"/>
<evidence type="ECO:0000313" key="2">
    <source>
        <dbReference type="Proteomes" id="UP000016944"/>
    </source>
</evidence>
<sequence>MALPAGFSSRQAFYRYLSPLKLRHLFVFRLIIKAESPRKRSVIDISTFVKFYRNRP</sequence>
<dbReference type="HOGENOM" id="CLU_3011244_0_0_5"/>
<dbReference type="AlphaFoldDB" id="U4Q3G4"/>
<evidence type="ECO:0000313" key="1">
    <source>
        <dbReference type="EMBL" id="CDI11862.1"/>
    </source>
</evidence>
<reference evidence="1 2" key="1">
    <citation type="journal article" date="2013" name="Genome Announc.">
        <title>Complete Genome Sequence of the Sesbania Symbiont and Rice Growth-Promoting Endophyte Rhizobium sp. Strain IRBG74.</title>
        <authorList>
            <person name="Crook M.B."/>
            <person name="Mitra S."/>
            <person name="Ane J.M."/>
            <person name="Sadowsky M.J."/>
            <person name="Gyaneshwar P."/>
        </authorList>
    </citation>
    <scope>NUCLEOTIDE SEQUENCE [LARGE SCALE GENOMIC DNA]</scope>
    <source>
        <strain evidence="1 2">IRBG74</strain>
        <plasmid evidence="2">IRBL74_p</plasmid>
    </source>
</reference>
<organism evidence="1 2">
    <name type="scientific">Agrobacterium pusense</name>
    <dbReference type="NCBI Taxonomy" id="648995"/>
    <lineage>
        <taxon>Bacteria</taxon>
        <taxon>Pseudomonadati</taxon>
        <taxon>Pseudomonadota</taxon>
        <taxon>Alphaproteobacteria</taxon>
        <taxon>Hyphomicrobiales</taxon>
        <taxon>Rhizobiaceae</taxon>
        <taxon>Rhizobium/Agrobacterium group</taxon>
        <taxon>Agrobacterium</taxon>
    </lineage>
</organism>
<gene>
    <name evidence="1" type="ORF">BN877_p0133</name>
</gene>
<protein>
    <submittedName>
        <fullName evidence="1">Uncharacterized protein</fullName>
    </submittedName>
</protein>
<name>U4Q3G4_9HYPH</name>
<proteinExistence type="predicted"/>
<keyword evidence="1" id="KW-0614">Plasmid</keyword>
<dbReference type="Proteomes" id="UP000016944">
    <property type="component" value="Plasmid IRBL74_p"/>
</dbReference>
<geneLocation type="plasmid" evidence="1 2">
    <name>IRBL74_p</name>
</geneLocation>